<dbReference type="EMBL" id="JBEUSY010000049">
    <property type="protein sequence ID" value="KAL1245910.1"/>
    <property type="molecule type" value="Genomic_DNA"/>
</dbReference>
<feature type="domain" description="G-protein coupled receptors family 1 profile" evidence="6">
    <location>
        <begin position="134"/>
        <end position="366"/>
    </location>
</feature>
<gene>
    <name evidence="7" type="ORF">TSPI_09070</name>
</gene>
<keyword evidence="4 5" id="KW-0472">Membrane</keyword>
<feature type="transmembrane region" description="Helical" evidence="5">
    <location>
        <begin position="119"/>
        <end position="142"/>
    </location>
</feature>
<evidence type="ECO:0000256" key="4">
    <source>
        <dbReference type="ARBA" id="ARBA00023136"/>
    </source>
</evidence>
<evidence type="ECO:0000313" key="8">
    <source>
        <dbReference type="Proteomes" id="UP001558632"/>
    </source>
</evidence>
<sequence length="440" mass="50756">MFPGGCLVLRVHPCSEYLNKSPICFVSEVSFSTYWRIVAFNIVLLVLKTAQERFRWSESTSVKRSYSKQCYLCYFLGHFLWEVRTVKEASYKMSVNDFNSSEIVVNIKRAVPLDVALPCYGYVIPVVVLVTMVTNTFIIIVMSNRSLRTPTNKILLSMAVTEMFTGLVSFPWLLYYYTLKGYEEDMNHGMPAFCNMVKCTFSAVCFAAAMLEVPLVFSRWNVPVVRNNRRYCVQNLAKWVLDIGPNTFFTTAIWFHVVFVYAGPCVLLVIYSALLMNFIRSQAKRRFSSCVIRHQSRLHSTSKMLVIIICIFLVTEIPAVVISTMHVLHMTFRIIPVHRYRAMNIAMILRNVFIIASHPFNFLVYLNMSEQFRKVAYQWFFGRILSIVELGAPCCRSWKIYQQHLSTRLIDLRDMQTRQSITVKEAASLAEPAISDADSD</sequence>
<dbReference type="Pfam" id="PF10324">
    <property type="entry name" value="7TM_GPCR_Srw"/>
    <property type="match status" value="1"/>
</dbReference>
<dbReference type="PANTHER" id="PTHR47023">
    <property type="entry name" value="SEX PEPTIDE RECEPTOR"/>
    <property type="match status" value="1"/>
</dbReference>
<keyword evidence="2 5" id="KW-0812">Transmembrane</keyword>
<reference evidence="7 8" key="1">
    <citation type="submission" date="2024-07" db="EMBL/GenBank/DDBJ databases">
        <title>Enhanced genomic and transcriptomic resources for Trichinella pseudospiralis and T. spiralis underpin the discovery of pronounced molecular differences between stages and species.</title>
        <authorList>
            <person name="Pasi K.K."/>
            <person name="La Rosa G."/>
            <person name="Gomez-Morales M.A."/>
            <person name="Tosini F."/>
            <person name="Sumanam S."/>
            <person name="Young N.D."/>
            <person name="Chang B.C."/>
            <person name="Robin G.B."/>
        </authorList>
    </citation>
    <scope>NUCLEOTIDE SEQUENCE [LARGE SCALE GENOMIC DNA]</scope>
    <source>
        <strain evidence="7">ISS534</strain>
    </source>
</reference>
<evidence type="ECO:0000256" key="5">
    <source>
        <dbReference type="SAM" id="Phobius"/>
    </source>
</evidence>
<dbReference type="PANTHER" id="PTHR47023:SF1">
    <property type="entry name" value="SEX PEPTIDE RECEPTOR"/>
    <property type="match status" value="1"/>
</dbReference>
<feature type="transmembrane region" description="Helical" evidence="5">
    <location>
        <begin position="304"/>
        <end position="328"/>
    </location>
</feature>
<keyword evidence="7" id="KW-0675">Receptor</keyword>
<accession>A0ABR3L0Q9</accession>
<dbReference type="Gene3D" id="1.20.1070.10">
    <property type="entry name" value="Rhodopsin 7-helix transmembrane proteins"/>
    <property type="match status" value="1"/>
</dbReference>
<dbReference type="PRINTS" id="PR00237">
    <property type="entry name" value="GPCRRHODOPSN"/>
</dbReference>
<dbReference type="Proteomes" id="UP001558632">
    <property type="component" value="Unassembled WGS sequence"/>
</dbReference>
<dbReference type="InterPro" id="IPR000276">
    <property type="entry name" value="GPCR_Rhodpsn"/>
</dbReference>
<dbReference type="InterPro" id="IPR019427">
    <property type="entry name" value="7TM_GPCR_serpentine_rcpt_Srw"/>
</dbReference>
<dbReference type="InterPro" id="IPR053071">
    <property type="entry name" value="GPCR1-related_rcpt"/>
</dbReference>
<keyword evidence="3 5" id="KW-1133">Transmembrane helix</keyword>
<organism evidence="7 8">
    <name type="scientific">Trichinella spiralis</name>
    <name type="common">Trichina worm</name>
    <dbReference type="NCBI Taxonomy" id="6334"/>
    <lineage>
        <taxon>Eukaryota</taxon>
        <taxon>Metazoa</taxon>
        <taxon>Ecdysozoa</taxon>
        <taxon>Nematoda</taxon>
        <taxon>Enoplea</taxon>
        <taxon>Dorylaimia</taxon>
        <taxon>Trichinellida</taxon>
        <taxon>Trichinellidae</taxon>
        <taxon>Trichinella</taxon>
    </lineage>
</organism>
<evidence type="ECO:0000256" key="3">
    <source>
        <dbReference type="ARBA" id="ARBA00022989"/>
    </source>
</evidence>
<feature type="transmembrane region" description="Helical" evidence="5">
    <location>
        <begin position="253"/>
        <end position="279"/>
    </location>
</feature>
<proteinExistence type="predicted"/>
<dbReference type="SUPFAM" id="SSF81321">
    <property type="entry name" value="Family A G protein-coupled receptor-like"/>
    <property type="match status" value="1"/>
</dbReference>
<keyword evidence="8" id="KW-1185">Reference proteome</keyword>
<evidence type="ECO:0000313" key="7">
    <source>
        <dbReference type="EMBL" id="KAL1245910.1"/>
    </source>
</evidence>
<evidence type="ECO:0000259" key="6">
    <source>
        <dbReference type="PROSITE" id="PS50262"/>
    </source>
</evidence>
<evidence type="ECO:0000256" key="2">
    <source>
        <dbReference type="ARBA" id="ARBA00022692"/>
    </source>
</evidence>
<dbReference type="InterPro" id="IPR017452">
    <property type="entry name" value="GPCR_Rhodpsn_7TM"/>
</dbReference>
<feature type="transmembrane region" description="Helical" evidence="5">
    <location>
        <begin position="154"/>
        <end position="178"/>
    </location>
</feature>
<evidence type="ECO:0000256" key="1">
    <source>
        <dbReference type="ARBA" id="ARBA00004370"/>
    </source>
</evidence>
<name>A0ABR3L0Q9_TRISP</name>
<comment type="subcellular location">
    <subcellularLocation>
        <location evidence="1">Membrane</location>
    </subcellularLocation>
</comment>
<comment type="caution">
    <text evidence="7">The sequence shown here is derived from an EMBL/GenBank/DDBJ whole genome shotgun (WGS) entry which is preliminary data.</text>
</comment>
<protein>
    <submittedName>
        <fullName evidence="7">Sex peptide receptor</fullName>
    </submittedName>
</protein>
<feature type="transmembrane region" description="Helical" evidence="5">
    <location>
        <begin position="348"/>
        <end position="366"/>
    </location>
</feature>
<dbReference type="PROSITE" id="PS50262">
    <property type="entry name" value="G_PROTEIN_RECEP_F1_2"/>
    <property type="match status" value="1"/>
</dbReference>